<dbReference type="EMBL" id="FNPF01000021">
    <property type="protein sequence ID" value="SDY84506.1"/>
    <property type="molecule type" value="Genomic_DNA"/>
</dbReference>
<protein>
    <submittedName>
        <fullName evidence="2">Uncharacterized protein</fullName>
    </submittedName>
</protein>
<keyword evidence="3" id="KW-1185">Reference proteome</keyword>
<proteinExistence type="predicted"/>
<evidence type="ECO:0000256" key="1">
    <source>
        <dbReference type="SAM" id="Coils"/>
    </source>
</evidence>
<reference evidence="2 3" key="1">
    <citation type="submission" date="2016-10" db="EMBL/GenBank/DDBJ databases">
        <authorList>
            <person name="de Groot N.N."/>
        </authorList>
    </citation>
    <scope>NUCLEOTIDE SEQUENCE [LARGE SCALE GENOMIC DNA]</scope>
    <source>
        <strain evidence="2 3">DSM 26880</strain>
    </source>
</reference>
<dbReference type="RefSeq" id="WP_089885653.1">
    <property type="nucleotide sequence ID" value="NZ_FNPF01000021.1"/>
</dbReference>
<name>A0A1H3N6L8_9RHOB</name>
<evidence type="ECO:0000313" key="3">
    <source>
        <dbReference type="Proteomes" id="UP000199286"/>
    </source>
</evidence>
<evidence type="ECO:0000313" key="2">
    <source>
        <dbReference type="EMBL" id="SDY84506.1"/>
    </source>
</evidence>
<dbReference type="Proteomes" id="UP000199286">
    <property type="component" value="Unassembled WGS sequence"/>
</dbReference>
<dbReference type="AlphaFoldDB" id="A0A1H3N6L8"/>
<organism evidence="2 3">
    <name type="scientific">Citreimonas salinaria</name>
    <dbReference type="NCBI Taxonomy" id="321339"/>
    <lineage>
        <taxon>Bacteria</taxon>
        <taxon>Pseudomonadati</taxon>
        <taxon>Pseudomonadota</taxon>
        <taxon>Alphaproteobacteria</taxon>
        <taxon>Rhodobacterales</taxon>
        <taxon>Roseobacteraceae</taxon>
        <taxon>Citreimonas</taxon>
    </lineage>
</organism>
<gene>
    <name evidence="2" type="ORF">SAMN05444340_1216</name>
</gene>
<keyword evidence="1" id="KW-0175">Coiled coil</keyword>
<dbReference type="STRING" id="321339.SAMN05444340_1216"/>
<accession>A0A1H3N6L8</accession>
<sequence>MDLALAPRRKQKELEELAIAQLDSLESALEFSEIEQDIEPSVDVLGPKCEFRNKISSASAKLTNALNRHGISAPELTDLDTHLEKVGACIADIGSFRVEALSVDGLGRKVDVAATPAGIDFAAQSSARSVIKRFEEAIEKLPRQDAEVVQAELVKSLFPDAIEKGGELRVGRLKDIRVKPRALSAATAGRVLGHIGHLGIATFENVTINSLLCAGNILESLTTPVQVKGVEPLRMHSSSTFRDHLKRTRQVDVKDLFLATTQAEVMVRGCLQERKGVSQPVINPQRAALLEAAVKRKNELTQLTAERDQRLRQAHKQEVDQVRKDYEARIERWKSRLIEEAGIYEAPDMAYGRQVISTLESNELTWKALDNTLNGMPITDRLARTFIENSI</sequence>
<feature type="coiled-coil region" evidence="1">
    <location>
        <begin position="305"/>
        <end position="336"/>
    </location>
</feature>